<dbReference type="Proteomes" id="UP000636709">
    <property type="component" value="Unassembled WGS sequence"/>
</dbReference>
<name>A0A835FKJ9_9POAL</name>
<dbReference type="AlphaFoldDB" id="A0A835FKJ9"/>
<sequence>MSRVDPCSQTIVINESRRIKYSKEDVSRVFGLPCNGRSVFQNGMPRKEIVSKVTTGYLGIQAKGNRSIKAAQEVIERDYGRPMSQDEENAFKAAFVIYVASTLLAPGAKYDCPSVDYWNALADPSDIDKYDWADYVIRRLFDAVLKVKSDLKKGNVKAPSITGCSLFLQSIDTGVLNNLEHNTFPRVMLFGPEVMRSMILADTLSDYDDSPDDSSECEFGKSKVSIGLPIL</sequence>
<protein>
    <submittedName>
        <fullName evidence="1">Uncharacterized protein</fullName>
    </submittedName>
</protein>
<proteinExistence type="predicted"/>
<dbReference type="PANTHER" id="PTHR34835:SF69">
    <property type="entry name" value="UBIQUITIN-LIKE PROTEASE FAMILY PROFILE DOMAIN-CONTAINING PROTEIN"/>
    <property type="match status" value="1"/>
</dbReference>
<keyword evidence="2" id="KW-1185">Reference proteome</keyword>
<gene>
    <name evidence="1" type="ORF">HU200_009263</name>
</gene>
<evidence type="ECO:0000313" key="2">
    <source>
        <dbReference type="Proteomes" id="UP000636709"/>
    </source>
</evidence>
<dbReference type="EMBL" id="JACEFO010000618">
    <property type="protein sequence ID" value="KAF8762726.1"/>
    <property type="molecule type" value="Genomic_DNA"/>
</dbReference>
<dbReference type="PANTHER" id="PTHR34835">
    <property type="entry name" value="OS07G0283600 PROTEIN-RELATED"/>
    <property type="match status" value="1"/>
</dbReference>
<comment type="caution">
    <text evidence="1">The sequence shown here is derived from an EMBL/GenBank/DDBJ whole genome shotgun (WGS) entry which is preliminary data.</text>
</comment>
<accession>A0A835FKJ9</accession>
<organism evidence="1 2">
    <name type="scientific">Digitaria exilis</name>
    <dbReference type="NCBI Taxonomy" id="1010633"/>
    <lineage>
        <taxon>Eukaryota</taxon>
        <taxon>Viridiplantae</taxon>
        <taxon>Streptophyta</taxon>
        <taxon>Embryophyta</taxon>
        <taxon>Tracheophyta</taxon>
        <taxon>Spermatophyta</taxon>
        <taxon>Magnoliopsida</taxon>
        <taxon>Liliopsida</taxon>
        <taxon>Poales</taxon>
        <taxon>Poaceae</taxon>
        <taxon>PACMAD clade</taxon>
        <taxon>Panicoideae</taxon>
        <taxon>Panicodae</taxon>
        <taxon>Paniceae</taxon>
        <taxon>Anthephorinae</taxon>
        <taxon>Digitaria</taxon>
    </lineage>
</organism>
<reference evidence="1" key="1">
    <citation type="submission" date="2020-07" db="EMBL/GenBank/DDBJ databases">
        <title>Genome sequence and genetic diversity analysis of an under-domesticated orphan crop, white fonio (Digitaria exilis).</title>
        <authorList>
            <person name="Bennetzen J.L."/>
            <person name="Chen S."/>
            <person name="Ma X."/>
            <person name="Wang X."/>
            <person name="Yssel A.E.J."/>
            <person name="Chaluvadi S.R."/>
            <person name="Johnson M."/>
            <person name="Gangashetty P."/>
            <person name="Hamidou F."/>
            <person name="Sanogo M.D."/>
            <person name="Zwaenepoel A."/>
            <person name="Wallace J."/>
            <person name="Van De Peer Y."/>
            <person name="Van Deynze A."/>
        </authorList>
    </citation>
    <scope>NUCLEOTIDE SEQUENCE</scope>
    <source>
        <tissue evidence="1">Leaves</tissue>
    </source>
</reference>
<dbReference type="OrthoDB" id="694371at2759"/>
<evidence type="ECO:0000313" key="1">
    <source>
        <dbReference type="EMBL" id="KAF8762726.1"/>
    </source>
</evidence>